<dbReference type="InterPro" id="IPR050352">
    <property type="entry name" value="ABCG_transporters"/>
</dbReference>
<feature type="transmembrane region" description="Helical" evidence="9">
    <location>
        <begin position="533"/>
        <end position="553"/>
    </location>
</feature>
<evidence type="ECO:0000313" key="11">
    <source>
        <dbReference type="EMBL" id="TNV82150.1"/>
    </source>
</evidence>
<name>A0A8J8NXM6_HALGN</name>
<dbReference type="PROSITE" id="PS50893">
    <property type="entry name" value="ABC_TRANSPORTER_2"/>
    <property type="match status" value="1"/>
</dbReference>
<reference evidence="11" key="1">
    <citation type="submission" date="2019-06" db="EMBL/GenBank/DDBJ databases">
        <authorList>
            <person name="Zheng W."/>
        </authorList>
    </citation>
    <scope>NUCLEOTIDE SEQUENCE</scope>
    <source>
        <strain evidence="11">QDHG01</strain>
    </source>
</reference>
<dbReference type="GO" id="GO:0005524">
    <property type="term" value="F:ATP binding"/>
    <property type="evidence" value="ECO:0007669"/>
    <property type="project" value="UniProtKB-KW"/>
</dbReference>
<evidence type="ECO:0000256" key="8">
    <source>
        <dbReference type="SAM" id="MobiDB-lite"/>
    </source>
</evidence>
<dbReference type="InterPro" id="IPR027417">
    <property type="entry name" value="P-loop_NTPase"/>
</dbReference>
<dbReference type="PROSITE" id="PS00211">
    <property type="entry name" value="ABC_TRANSPORTER_1"/>
    <property type="match status" value="1"/>
</dbReference>
<dbReference type="Pfam" id="PF19055">
    <property type="entry name" value="ABC2_membrane_7"/>
    <property type="match status" value="1"/>
</dbReference>
<accession>A0A8J8NXM6</accession>
<evidence type="ECO:0000256" key="3">
    <source>
        <dbReference type="ARBA" id="ARBA00022692"/>
    </source>
</evidence>
<dbReference type="InterPro" id="IPR043926">
    <property type="entry name" value="ABCG_dom"/>
</dbReference>
<evidence type="ECO:0000256" key="4">
    <source>
        <dbReference type="ARBA" id="ARBA00022741"/>
    </source>
</evidence>
<organism evidence="11 12">
    <name type="scientific">Halteria grandinella</name>
    <dbReference type="NCBI Taxonomy" id="5974"/>
    <lineage>
        <taxon>Eukaryota</taxon>
        <taxon>Sar</taxon>
        <taxon>Alveolata</taxon>
        <taxon>Ciliophora</taxon>
        <taxon>Intramacronucleata</taxon>
        <taxon>Spirotrichea</taxon>
        <taxon>Stichotrichia</taxon>
        <taxon>Sporadotrichida</taxon>
        <taxon>Halteriidae</taxon>
        <taxon>Halteria</taxon>
    </lineage>
</organism>
<feature type="transmembrane region" description="Helical" evidence="9">
    <location>
        <begin position="503"/>
        <end position="526"/>
    </location>
</feature>
<dbReference type="SUPFAM" id="SSF52540">
    <property type="entry name" value="P-loop containing nucleoside triphosphate hydrolases"/>
    <property type="match status" value="1"/>
</dbReference>
<evidence type="ECO:0000259" key="10">
    <source>
        <dbReference type="PROSITE" id="PS50893"/>
    </source>
</evidence>
<feature type="transmembrane region" description="Helical" evidence="9">
    <location>
        <begin position="424"/>
        <end position="445"/>
    </location>
</feature>
<dbReference type="Proteomes" id="UP000785679">
    <property type="component" value="Unassembled WGS sequence"/>
</dbReference>
<feature type="transmembrane region" description="Helical" evidence="9">
    <location>
        <begin position="392"/>
        <end position="412"/>
    </location>
</feature>
<comment type="subcellular location">
    <subcellularLocation>
        <location evidence="1">Membrane</location>
        <topology evidence="1">Multi-pass membrane protein</topology>
    </subcellularLocation>
</comment>
<dbReference type="InterPro" id="IPR003439">
    <property type="entry name" value="ABC_transporter-like_ATP-bd"/>
</dbReference>
<dbReference type="AlphaFoldDB" id="A0A8J8NXM6"/>
<keyword evidence="6 9" id="KW-1133">Transmembrane helix</keyword>
<keyword evidence="4" id="KW-0547">Nucleotide-binding</keyword>
<protein>
    <recommendedName>
        <fullName evidence="10">ABC transporter domain-containing protein</fullName>
    </recommendedName>
</protein>
<dbReference type="OrthoDB" id="184675at2759"/>
<dbReference type="SMART" id="SM00382">
    <property type="entry name" value="AAA"/>
    <property type="match status" value="1"/>
</dbReference>
<evidence type="ECO:0000256" key="6">
    <source>
        <dbReference type="ARBA" id="ARBA00022989"/>
    </source>
</evidence>
<comment type="caution">
    <text evidence="11">The sequence shown here is derived from an EMBL/GenBank/DDBJ whole genome shotgun (WGS) entry which is preliminary data.</text>
</comment>
<dbReference type="Pfam" id="PF01061">
    <property type="entry name" value="ABC2_membrane"/>
    <property type="match status" value="1"/>
</dbReference>
<feature type="domain" description="ABC transporter" evidence="10">
    <location>
        <begin position="24"/>
        <end position="282"/>
    </location>
</feature>
<keyword evidence="2" id="KW-0813">Transport</keyword>
<dbReference type="CDD" id="cd03213">
    <property type="entry name" value="ABCG_EPDR"/>
    <property type="match status" value="1"/>
</dbReference>
<feature type="compositionally biased region" description="Acidic residues" evidence="8">
    <location>
        <begin position="300"/>
        <end position="312"/>
    </location>
</feature>
<dbReference type="PANTHER" id="PTHR48041:SF139">
    <property type="entry name" value="PROTEIN SCARLET"/>
    <property type="match status" value="1"/>
</dbReference>
<dbReference type="EMBL" id="RRYP01005314">
    <property type="protein sequence ID" value="TNV82150.1"/>
    <property type="molecule type" value="Genomic_DNA"/>
</dbReference>
<dbReference type="InterPro" id="IPR013525">
    <property type="entry name" value="ABC2_TM"/>
</dbReference>
<dbReference type="InterPro" id="IPR017871">
    <property type="entry name" value="ABC_transporter-like_CS"/>
</dbReference>
<keyword evidence="7 9" id="KW-0472">Membrane</keyword>
<evidence type="ECO:0000256" key="7">
    <source>
        <dbReference type="ARBA" id="ARBA00023136"/>
    </source>
</evidence>
<keyword evidence="5" id="KW-0067">ATP-binding</keyword>
<evidence type="ECO:0000256" key="1">
    <source>
        <dbReference type="ARBA" id="ARBA00004141"/>
    </source>
</evidence>
<keyword evidence="3 9" id="KW-0812">Transmembrane</keyword>
<feature type="region of interest" description="Disordered" evidence="8">
    <location>
        <begin position="300"/>
        <end position="321"/>
    </location>
</feature>
<keyword evidence="12" id="KW-1185">Reference proteome</keyword>
<dbReference type="GO" id="GO:0016887">
    <property type="term" value="F:ATP hydrolysis activity"/>
    <property type="evidence" value="ECO:0007669"/>
    <property type="project" value="InterPro"/>
</dbReference>
<proteinExistence type="predicted"/>
<feature type="transmembrane region" description="Helical" evidence="9">
    <location>
        <begin position="617"/>
        <end position="635"/>
    </location>
</feature>
<evidence type="ECO:0000256" key="2">
    <source>
        <dbReference type="ARBA" id="ARBA00022448"/>
    </source>
</evidence>
<gene>
    <name evidence="11" type="ORF">FGO68_gene2521</name>
</gene>
<dbReference type="InterPro" id="IPR003593">
    <property type="entry name" value="AAA+_ATPase"/>
</dbReference>
<evidence type="ECO:0000256" key="5">
    <source>
        <dbReference type="ARBA" id="ARBA00022840"/>
    </source>
</evidence>
<dbReference type="PANTHER" id="PTHR48041">
    <property type="entry name" value="ABC TRANSPORTER G FAMILY MEMBER 28"/>
    <property type="match status" value="1"/>
</dbReference>
<dbReference type="Gene3D" id="3.40.50.300">
    <property type="entry name" value="P-loop containing nucleotide triphosphate hydrolases"/>
    <property type="match status" value="1"/>
</dbReference>
<dbReference type="GO" id="GO:0016020">
    <property type="term" value="C:membrane"/>
    <property type="evidence" value="ECO:0007669"/>
    <property type="project" value="UniProtKB-SubCell"/>
</dbReference>
<evidence type="ECO:0000256" key="9">
    <source>
        <dbReference type="SAM" id="Phobius"/>
    </source>
</evidence>
<dbReference type="GO" id="GO:0140359">
    <property type="term" value="F:ABC-type transporter activity"/>
    <property type="evidence" value="ECO:0007669"/>
    <property type="project" value="InterPro"/>
</dbReference>
<dbReference type="Pfam" id="PF00005">
    <property type="entry name" value="ABC_tran"/>
    <property type="match status" value="1"/>
</dbReference>
<sequence length="643" mass="71868">MSQFAIQARQKKTFKPSTKKKIQLTFENLTVKTIPQRKKILFCEYGQPTQSKTVLDNISGTICPGQFVAMLGSSGSGKTTFLNFLSGRTTGLGASLRMTGKILINGKDRAKLPGSEALSCYVQQDDILFQTMTVRECLVFAAKLRLGGNLESKLERVDEVIKDLRLTKCQNTKIGGALVKGVSGGERKRASIGVELITDPQLIFLDEPTTGLDSFTAASVMETLRALAASGRTVISTIHQPNTEIFDNFDRLMLVAQGKIIYFNEANLATDYFAKIGYECPSMSNPADYFMTIMSAENPNEDISEDDEDEDDNGKPKKSEAEIQRDYTKKINYLLEQYNKSELRNDYAYVSKDVSPIHSNEIYSATAGWFAQLGLLTKRSFNNIIRLPDVLALRYGGLVACALCIDIIFQRLKGNAMGVQDRNGCLFFIAVAMSFNSILGTILLFPEERPVFLREAHNKMYTVSAYFFGKLLSELPSSILSPIIHASCLYFSVGLNNNTPWKFPIHIVIEMLMYFAGAAYTLIISVAFTDKKVAVSLIPILLAPFMLLSGFIVPPSYMPLWLEPFNKISFYRYGYQALMINEYTDLVIECMEIPPNKMGHCDPLKDAQFTETMEQSMGYLCLLIIGCMALSLWIMKVLSHKAY</sequence>
<evidence type="ECO:0000313" key="12">
    <source>
        <dbReference type="Proteomes" id="UP000785679"/>
    </source>
</evidence>